<dbReference type="Pfam" id="PF00905">
    <property type="entry name" value="Transpeptidase"/>
    <property type="match status" value="1"/>
</dbReference>
<dbReference type="GO" id="GO:0071972">
    <property type="term" value="F:peptidoglycan L,D-transpeptidase activity"/>
    <property type="evidence" value="ECO:0007669"/>
    <property type="project" value="TreeGrafter"/>
</dbReference>
<dbReference type="InterPro" id="IPR050515">
    <property type="entry name" value="Beta-lactam/transpept"/>
</dbReference>
<feature type="domain" description="Penicillin-binding protein transpeptidase" evidence="5">
    <location>
        <begin position="357"/>
        <end position="628"/>
    </location>
</feature>
<dbReference type="Pfam" id="PF03717">
    <property type="entry name" value="PBP_dimer"/>
    <property type="match status" value="1"/>
</dbReference>
<dbReference type="InterPro" id="IPR001460">
    <property type="entry name" value="PCN-bd_Tpept"/>
</dbReference>
<dbReference type="InterPro" id="IPR036138">
    <property type="entry name" value="PBP_dimer_sf"/>
</dbReference>
<dbReference type="GO" id="GO:0071555">
    <property type="term" value="P:cell wall organization"/>
    <property type="evidence" value="ECO:0007669"/>
    <property type="project" value="TreeGrafter"/>
</dbReference>
<dbReference type="Gene3D" id="3.90.1310.10">
    <property type="entry name" value="Penicillin-binding protein 2a (Domain 2)"/>
    <property type="match status" value="1"/>
</dbReference>
<keyword evidence="4" id="KW-0732">Signal</keyword>
<feature type="signal peptide" evidence="4">
    <location>
        <begin position="1"/>
        <end position="22"/>
    </location>
</feature>
<feature type="domain" description="Penicillin-binding protein dimerisation" evidence="6">
    <location>
        <begin position="147"/>
        <end position="306"/>
    </location>
</feature>
<dbReference type="AlphaFoldDB" id="A0A8J3FQ91"/>
<name>A0A8J3FQ91_9ACTN</name>
<accession>A0A8J3FQ91</accession>
<reference evidence="8" key="1">
    <citation type="journal article" date="2014" name="Int. J. Syst. Evol. Microbiol.">
        <title>Complete genome sequence of Corynebacterium casei LMG S-19264T (=DSM 44701T), isolated from a smear-ripened cheese.</title>
        <authorList>
            <consortium name="US DOE Joint Genome Institute (JGI-PGF)"/>
            <person name="Walter F."/>
            <person name="Albersmeier A."/>
            <person name="Kalinowski J."/>
            <person name="Ruckert C."/>
        </authorList>
    </citation>
    <scope>NUCLEOTIDE SEQUENCE</scope>
    <source>
        <strain evidence="8">CGMCC 4.7299</strain>
    </source>
</reference>
<dbReference type="GO" id="GO:0005886">
    <property type="term" value="C:plasma membrane"/>
    <property type="evidence" value="ECO:0007669"/>
    <property type="project" value="TreeGrafter"/>
</dbReference>
<evidence type="ECO:0000256" key="3">
    <source>
        <dbReference type="ARBA" id="ARBA00023136"/>
    </source>
</evidence>
<dbReference type="Proteomes" id="UP000656042">
    <property type="component" value="Unassembled WGS sequence"/>
</dbReference>
<comment type="caution">
    <text evidence="8">The sequence shown here is derived from an EMBL/GenBank/DDBJ whole genome shotgun (WGS) entry which is preliminary data.</text>
</comment>
<keyword evidence="3" id="KW-0472">Membrane</keyword>
<dbReference type="Gene3D" id="3.40.710.10">
    <property type="entry name" value="DD-peptidase/beta-lactamase superfamily"/>
    <property type="match status" value="1"/>
</dbReference>
<dbReference type="InterPro" id="IPR007887">
    <property type="entry name" value="MecA_N"/>
</dbReference>
<protein>
    <submittedName>
        <fullName evidence="8">Penicillin-binding protein</fullName>
    </submittedName>
</protein>
<comment type="similarity">
    <text evidence="2">Belongs to the transpeptidase family.</text>
</comment>
<evidence type="ECO:0000259" key="5">
    <source>
        <dbReference type="Pfam" id="PF00905"/>
    </source>
</evidence>
<evidence type="ECO:0000256" key="4">
    <source>
        <dbReference type="SAM" id="SignalP"/>
    </source>
</evidence>
<feature type="domain" description="NTF2-like N-terminal transpeptidase" evidence="7">
    <location>
        <begin position="26"/>
        <end position="139"/>
    </location>
</feature>
<dbReference type="PANTHER" id="PTHR30627:SF24">
    <property type="entry name" value="PENICILLIN-BINDING PROTEIN 4B"/>
    <property type="match status" value="1"/>
</dbReference>
<dbReference type="SUPFAM" id="SSF56519">
    <property type="entry name" value="Penicillin binding protein dimerisation domain"/>
    <property type="match status" value="1"/>
</dbReference>
<dbReference type="PANTHER" id="PTHR30627">
    <property type="entry name" value="PEPTIDOGLYCAN D,D-TRANSPEPTIDASE"/>
    <property type="match status" value="1"/>
</dbReference>
<evidence type="ECO:0000313" key="8">
    <source>
        <dbReference type="EMBL" id="GGK98956.1"/>
    </source>
</evidence>
<dbReference type="InterPro" id="IPR012338">
    <property type="entry name" value="Beta-lactam/transpept-like"/>
</dbReference>
<keyword evidence="9" id="KW-1185">Reference proteome</keyword>
<reference evidence="8" key="2">
    <citation type="submission" date="2020-09" db="EMBL/GenBank/DDBJ databases">
        <authorList>
            <person name="Sun Q."/>
            <person name="Zhou Y."/>
        </authorList>
    </citation>
    <scope>NUCLEOTIDE SEQUENCE</scope>
    <source>
        <strain evidence="8">CGMCC 4.7299</strain>
    </source>
</reference>
<sequence length="633" mass="66073">MRRTAALLSSVVVLLGAMTGCGKDGPADVLADFLTGWRSGNLQKVGFVTAAGSGISADQVVTEIRGLSGDLASAPLVLTRQTEPKITGDVATSRVKLDWTLPGGEPWSYQSTVRLTDRDSDGWRVIWEPVIVHSELTGGDKLQLRRVAAERAGILDRDGKPIVTPRPVVTIGVTPQKVTDLPKLAADLTAAFQKVGVTLDLSDLRKRVDQADPGAFIDLITLRRPDYDKIRDDVRPLAGTVFREENRDLAPTREFARALLGTADPATAEDMDANPDRFVQGDIVGHGGLQGRYDTTLRGTPGQSVVIARRTPDDQVEDAQLFSVDPVAGTGVRTTLDQKVQQAADAALGSEKRPSSMVAIRISDSSVLAVANGPDGGTVNNALTAKVPPGSTFKMVSALGLLQKKAVTADTAVNCPKEATVSGRTFTNAHDMELGKVPFHTDFAESCNTAFVSLAPKLGADGMAAASTAVGLGGKWDLGIEAFSGTVSTGNTPVELAAASFGQGTTVVSPLAMAGATAAVARGRFEQPKLVTAPAPANPAGPGAPLNDAAVKPLRDMMREVVTDGTGTALKRVPGKPVFGKTGTAEFQTGSTDTHAWFIGWQGDVAFAVMVQQGGAGAESAIPIVARFLTALN</sequence>
<gene>
    <name evidence="8" type="ORF">GCM10012284_36680</name>
</gene>
<evidence type="ECO:0000256" key="1">
    <source>
        <dbReference type="ARBA" id="ARBA00004370"/>
    </source>
</evidence>
<feature type="chain" id="PRO_5035195913" evidence="4">
    <location>
        <begin position="23"/>
        <end position="633"/>
    </location>
</feature>
<proteinExistence type="inferred from homology"/>
<dbReference type="SUPFAM" id="SSF56601">
    <property type="entry name" value="beta-lactamase/transpeptidase-like"/>
    <property type="match status" value="1"/>
</dbReference>
<dbReference type="EMBL" id="BMMX01000016">
    <property type="protein sequence ID" value="GGK98956.1"/>
    <property type="molecule type" value="Genomic_DNA"/>
</dbReference>
<dbReference type="RefSeq" id="WP_189080453.1">
    <property type="nucleotide sequence ID" value="NZ_BMMX01000016.1"/>
</dbReference>
<comment type="subcellular location">
    <subcellularLocation>
        <location evidence="1">Membrane</location>
    </subcellularLocation>
</comment>
<evidence type="ECO:0000256" key="2">
    <source>
        <dbReference type="ARBA" id="ARBA00007171"/>
    </source>
</evidence>
<evidence type="ECO:0000313" key="9">
    <source>
        <dbReference type="Proteomes" id="UP000656042"/>
    </source>
</evidence>
<dbReference type="GO" id="GO:0046677">
    <property type="term" value="P:response to antibiotic"/>
    <property type="evidence" value="ECO:0007669"/>
    <property type="project" value="InterPro"/>
</dbReference>
<evidence type="ECO:0000259" key="7">
    <source>
        <dbReference type="Pfam" id="PF05223"/>
    </source>
</evidence>
<dbReference type="GO" id="GO:0008658">
    <property type="term" value="F:penicillin binding"/>
    <property type="evidence" value="ECO:0007669"/>
    <property type="project" value="InterPro"/>
</dbReference>
<organism evidence="8 9">
    <name type="scientific">Mangrovihabitans endophyticus</name>
    <dbReference type="NCBI Taxonomy" id="1751298"/>
    <lineage>
        <taxon>Bacteria</taxon>
        <taxon>Bacillati</taxon>
        <taxon>Actinomycetota</taxon>
        <taxon>Actinomycetes</taxon>
        <taxon>Micromonosporales</taxon>
        <taxon>Micromonosporaceae</taxon>
        <taxon>Mangrovihabitans</taxon>
    </lineage>
</organism>
<evidence type="ECO:0000259" key="6">
    <source>
        <dbReference type="Pfam" id="PF03717"/>
    </source>
</evidence>
<dbReference type="InterPro" id="IPR005311">
    <property type="entry name" value="PBP_dimer"/>
</dbReference>
<dbReference type="PROSITE" id="PS51257">
    <property type="entry name" value="PROKAR_LIPOPROTEIN"/>
    <property type="match status" value="1"/>
</dbReference>
<dbReference type="Pfam" id="PF05223">
    <property type="entry name" value="MecA_N"/>
    <property type="match status" value="1"/>
</dbReference>